<dbReference type="OrthoDB" id="65445at2759"/>
<protein>
    <recommendedName>
        <fullName evidence="2">PH domain-containing protein</fullName>
    </recommendedName>
</protein>
<evidence type="ECO:0000313" key="4">
    <source>
        <dbReference type="Proteomes" id="UP000243579"/>
    </source>
</evidence>
<keyword evidence="4" id="KW-1185">Reference proteome</keyword>
<dbReference type="InterPro" id="IPR001849">
    <property type="entry name" value="PH_domain"/>
</dbReference>
<feature type="region of interest" description="Disordered" evidence="1">
    <location>
        <begin position="114"/>
        <end position="145"/>
    </location>
</feature>
<sequence>MDDSSSAGSLSGLPADIARPVWIAGWLYERYGFGSFKARYVVCKGRALHTYKDEDVFNGQLKLTVGLGRIEPYADEPHAFRVTDAKGKGRVFKAQDAEDCAHWMDRLRCAMSSETDTPLSPRSSAVSAASSRASSSSGSTAPSKPGLLDLDLPANLLPAKLTSDAIAAGKRSDESPPAHTRTRRATIESPPRRWTTTFRHLLKRSTTDAAVPVVTWGNAANDGVARLLERLLYEWYKDWDSGRPMSAWRSVKPREFTLHMNGVHVEDAKPVIFSTPFPAGFSWELTSIYSGTPKIAFAWRHSGRFTGTFDGGRGHGKEVTITGFGTARVDVNVQQLYCLELYFDATPFIV</sequence>
<dbReference type="AlphaFoldDB" id="A0A1V9ZGC0"/>
<feature type="compositionally biased region" description="Low complexity" evidence="1">
    <location>
        <begin position="120"/>
        <end position="145"/>
    </location>
</feature>
<dbReference type="InterPro" id="IPR011993">
    <property type="entry name" value="PH-like_dom_sf"/>
</dbReference>
<dbReference type="Proteomes" id="UP000243579">
    <property type="component" value="Unassembled WGS sequence"/>
</dbReference>
<accession>A0A1V9ZGC0</accession>
<feature type="domain" description="PH" evidence="2">
    <location>
        <begin position="20"/>
        <end position="112"/>
    </location>
</feature>
<reference evidence="3 4" key="1">
    <citation type="journal article" date="2014" name="Genome Biol. Evol.">
        <title>The secreted proteins of Achlya hypogyna and Thraustotheca clavata identify the ancestral oomycete secretome and reveal gene acquisitions by horizontal gene transfer.</title>
        <authorList>
            <person name="Misner I."/>
            <person name="Blouin N."/>
            <person name="Leonard G."/>
            <person name="Richards T.A."/>
            <person name="Lane C.E."/>
        </authorList>
    </citation>
    <scope>NUCLEOTIDE SEQUENCE [LARGE SCALE GENOMIC DNA]</scope>
    <source>
        <strain evidence="3 4">ATCC 48635</strain>
    </source>
</reference>
<dbReference type="InterPro" id="IPR032710">
    <property type="entry name" value="NTF2-like_dom_sf"/>
</dbReference>
<gene>
    <name evidence="3" type="ORF">ACHHYP_12951</name>
</gene>
<dbReference type="Gene3D" id="2.30.29.30">
    <property type="entry name" value="Pleckstrin-homology domain (PH domain)/Phosphotyrosine-binding domain (PTB)"/>
    <property type="match status" value="1"/>
</dbReference>
<comment type="caution">
    <text evidence="3">The sequence shown here is derived from an EMBL/GenBank/DDBJ whole genome shotgun (WGS) entry which is preliminary data.</text>
</comment>
<evidence type="ECO:0000259" key="2">
    <source>
        <dbReference type="PROSITE" id="PS50003"/>
    </source>
</evidence>
<dbReference type="InterPro" id="IPR053218">
    <property type="entry name" value="Pathogen-related_defense"/>
</dbReference>
<dbReference type="PANTHER" id="PTHR31723:SF10">
    <property type="entry name" value="PATHOGEN-RELATED PROTEIN"/>
    <property type="match status" value="1"/>
</dbReference>
<dbReference type="SUPFAM" id="SSF50729">
    <property type="entry name" value="PH domain-like"/>
    <property type="match status" value="1"/>
</dbReference>
<name>A0A1V9ZGC0_ACHHY</name>
<evidence type="ECO:0000313" key="3">
    <source>
        <dbReference type="EMBL" id="OQR97007.1"/>
    </source>
</evidence>
<proteinExistence type="predicted"/>
<organism evidence="3 4">
    <name type="scientific">Achlya hypogyna</name>
    <name type="common">Oomycete</name>
    <name type="synonym">Protoachlya hypogyna</name>
    <dbReference type="NCBI Taxonomy" id="1202772"/>
    <lineage>
        <taxon>Eukaryota</taxon>
        <taxon>Sar</taxon>
        <taxon>Stramenopiles</taxon>
        <taxon>Oomycota</taxon>
        <taxon>Saprolegniomycetes</taxon>
        <taxon>Saprolegniales</taxon>
        <taxon>Achlyaceae</taxon>
        <taxon>Achlya</taxon>
    </lineage>
</organism>
<feature type="region of interest" description="Disordered" evidence="1">
    <location>
        <begin position="167"/>
        <end position="190"/>
    </location>
</feature>
<dbReference type="Pfam" id="PF00169">
    <property type="entry name" value="PH"/>
    <property type="match status" value="1"/>
</dbReference>
<dbReference type="CDD" id="cd00821">
    <property type="entry name" value="PH"/>
    <property type="match status" value="1"/>
</dbReference>
<dbReference type="Gene3D" id="3.10.450.50">
    <property type="match status" value="1"/>
</dbReference>
<dbReference type="SUPFAM" id="SSF54427">
    <property type="entry name" value="NTF2-like"/>
    <property type="match status" value="1"/>
</dbReference>
<dbReference type="SMART" id="SM00233">
    <property type="entry name" value="PH"/>
    <property type="match status" value="1"/>
</dbReference>
<dbReference type="PROSITE" id="PS50003">
    <property type="entry name" value="PH_DOMAIN"/>
    <property type="match status" value="1"/>
</dbReference>
<dbReference type="PANTHER" id="PTHR31723">
    <property type="entry name" value="PATHOGENESIS-RELATED FAMILY PROTEIN"/>
    <property type="match status" value="1"/>
</dbReference>
<dbReference type="EMBL" id="JNBR01000124">
    <property type="protein sequence ID" value="OQR97007.1"/>
    <property type="molecule type" value="Genomic_DNA"/>
</dbReference>
<evidence type="ECO:0000256" key="1">
    <source>
        <dbReference type="SAM" id="MobiDB-lite"/>
    </source>
</evidence>